<comment type="caution">
    <text evidence="2">The sequence shown here is derived from an EMBL/GenBank/DDBJ whole genome shotgun (WGS) entry which is preliminary data.</text>
</comment>
<keyword evidence="1" id="KW-0812">Transmembrane</keyword>
<keyword evidence="1" id="KW-0472">Membrane</keyword>
<evidence type="ECO:0000313" key="3">
    <source>
        <dbReference type="Proteomes" id="UP001141806"/>
    </source>
</evidence>
<keyword evidence="3" id="KW-1185">Reference proteome</keyword>
<evidence type="ECO:0000313" key="2">
    <source>
        <dbReference type="EMBL" id="KAJ4956151.1"/>
    </source>
</evidence>
<sequence>MISKPNLRNLFCNYCIDESIPSQNCSRWIRSSLSPLASPSSSFSESKLLISSRFGVITEVIKVKRKEQPSKLENVISHGFRVLFVFIFSTIDLPATLLISRRRYQTRRRKGENDDVILWV</sequence>
<name>A0A9Q0GXP2_9MAGN</name>
<protein>
    <submittedName>
        <fullName evidence="2">Uncharacterized protein</fullName>
    </submittedName>
</protein>
<dbReference type="AlphaFoldDB" id="A0A9Q0GXP2"/>
<evidence type="ECO:0000256" key="1">
    <source>
        <dbReference type="SAM" id="Phobius"/>
    </source>
</evidence>
<reference evidence="2" key="1">
    <citation type="journal article" date="2023" name="Plant J.">
        <title>The genome of the king protea, Protea cynaroides.</title>
        <authorList>
            <person name="Chang J."/>
            <person name="Duong T.A."/>
            <person name="Schoeman C."/>
            <person name="Ma X."/>
            <person name="Roodt D."/>
            <person name="Barker N."/>
            <person name="Li Z."/>
            <person name="Van de Peer Y."/>
            <person name="Mizrachi E."/>
        </authorList>
    </citation>
    <scope>NUCLEOTIDE SEQUENCE</scope>
    <source>
        <tissue evidence="2">Young leaves</tissue>
    </source>
</reference>
<gene>
    <name evidence="2" type="ORF">NE237_012934</name>
</gene>
<accession>A0A9Q0GXP2</accession>
<dbReference type="Proteomes" id="UP001141806">
    <property type="component" value="Unassembled WGS sequence"/>
</dbReference>
<feature type="transmembrane region" description="Helical" evidence="1">
    <location>
        <begin position="80"/>
        <end position="100"/>
    </location>
</feature>
<dbReference type="EMBL" id="JAMYWD010000011">
    <property type="protein sequence ID" value="KAJ4956151.1"/>
    <property type="molecule type" value="Genomic_DNA"/>
</dbReference>
<proteinExistence type="predicted"/>
<keyword evidence="1" id="KW-1133">Transmembrane helix</keyword>
<organism evidence="2 3">
    <name type="scientific">Protea cynaroides</name>
    <dbReference type="NCBI Taxonomy" id="273540"/>
    <lineage>
        <taxon>Eukaryota</taxon>
        <taxon>Viridiplantae</taxon>
        <taxon>Streptophyta</taxon>
        <taxon>Embryophyta</taxon>
        <taxon>Tracheophyta</taxon>
        <taxon>Spermatophyta</taxon>
        <taxon>Magnoliopsida</taxon>
        <taxon>Proteales</taxon>
        <taxon>Proteaceae</taxon>
        <taxon>Protea</taxon>
    </lineage>
</organism>